<sequence length="262" mass="30971">MGRRDSFTSRPSRDYGRDYRDSYSHRRDYNKYYPPHSPPSYREHRDRRKHKEDYYHRRSRSRSRSFSPRHYHRYKSQQISDSNEYRTGSSNTTSTTPNTIAISPQRIVFTQNNSFGDFKFGDCNKTCYTAPPCQNTLNLKGQKLFNELNNSPQTESPVKRPRTESNSRTSSQYHRSSPPPRLLLCKRPTLPSVQLDPQLYPHPWPADFEEELQTLYHDLRNCQNEELNIVKSQTQLKYELDCQHLEILKLEGCVDTLNGLDN</sequence>
<dbReference type="Proteomes" id="UP000070444">
    <property type="component" value="Unassembled WGS sequence"/>
</dbReference>
<organism evidence="2 3">
    <name type="scientific">Conidiobolus coronatus (strain ATCC 28846 / CBS 209.66 / NRRL 28638)</name>
    <name type="common">Delacroixia coronata</name>
    <dbReference type="NCBI Taxonomy" id="796925"/>
    <lineage>
        <taxon>Eukaryota</taxon>
        <taxon>Fungi</taxon>
        <taxon>Fungi incertae sedis</taxon>
        <taxon>Zoopagomycota</taxon>
        <taxon>Entomophthoromycotina</taxon>
        <taxon>Entomophthoromycetes</taxon>
        <taxon>Entomophthorales</taxon>
        <taxon>Ancylistaceae</taxon>
        <taxon>Conidiobolus</taxon>
    </lineage>
</organism>
<feature type="compositionally biased region" description="Polar residues" evidence="1">
    <location>
        <begin position="76"/>
        <end position="86"/>
    </location>
</feature>
<evidence type="ECO:0000313" key="3">
    <source>
        <dbReference type="Proteomes" id="UP000070444"/>
    </source>
</evidence>
<gene>
    <name evidence="2" type="ORF">CONCODRAFT_3859</name>
</gene>
<reference evidence="2 3" key="1">
    <citation type="journal article" date="2015" name="Genome Biol. Evol.">
        <title>Phylogenomic analyses indicate that early fungi evolved digesting cell walls of algal ancestors of land plants.</title>
        <authorList>
            <person name="Chang Y."/>
            <person name="Wang S."/>
            <person name="Sekimoto S."/>
            <person name="Aerts A.L."/>
            <person name="Choi C."/>
            <person name="Clum A."/>
            <person name="LaButti K.M."/>
            <person name="Lindquist E.A."/>
            <person name="Yee Ngan C."/>
            <person name="Ohm R.A."/>
            <person name="Salamov A.A."/>
            <person name="Grigoriev I.V."/>
            <person name="Spatafora J.W."/>
            <person name="Berbee M.L."/>
        </authorList>
    </citation>
    <scope>NUCLEOTIDE SEQUENCE [LARGE SCALE GENOMIC DNA]</scope>
    <source>
        <strain evidence="2 3">NRRL 28638</strain>
    </source>
</reference>
<feature type="compositionally biased region" description="Low complexity" evidence="1">
    <location>
        <begin position="87"/>
        <end position="99"/>
    </location>
</feature>
<feature type="compositionally biased region" description="Basic residues" evidence="1">
    <location>
        <begin position="57"/>
        <end position="75"/>
    </location>
</feature>
<evidence type="ECO:0000313" key="2">
    <source>
        <dbReference type="EMBL" id="KXN73192.1"/>
    </source>
</evidence>
<feature type="compositionally biased region" description="Basic and acidic residues" evidence="1">
    <location>
        <begin position="1"/>
        <end position="30"/>
    </location>
</feature>
<dbReference type="AlphaFoldDB" id="A0A137PDZ6"/>
<protein>
    <submittedName>
        <fullName evidence="2">Uncharacterized protein</fullName>
    </submittedName>
</protein>
<feature type="region of interest" description="Disordered" evidence="1">
    <location>
        <begin position="1"/>
        <end position="99"/>
    </location>
</feature>
<feature type="region of interest" description="Disordered" evidence="1">
    <location>
        <begin position="147"/>
        <end position="181"/>
    </location>
</feature>
<keyword evidence="3" id="KW-1185">Reference proteome</keyword>
<feature type="compositionally biased region" description="Polar residues" evidence="1">
    <location>
        <begin position="166"/>
        <end position="175"/>
    </location>
</feature>
<dbReference type="EMBL" id="KQ964440">
    <property type="protein sequence ID" value="KXN73192.1"/>
    <property type="molecule type" value="Genomic_DNA"/>
</dbReference>
<name>A0A137PDZ6_CONC2</name>
<proteinExistence type="predicted"/>
<accession>A0A137PDZ6</accession>
<evidence type="ECO:0000256" key="1">
    <source>
        <dbReference type="SAM" id="MobiDB-lite"/>
    </source>
</evidence>
<feature type="compositionally biased region" description="Polar residues" evidence="1">
    <location>
        <begin position="147"/>
        <end position="156"/>
    </location>
</feature>